<proteinExistence type="inferred from homology"/>
<dbReference type="Pfam" id="PF00576">
    <property type="entry name" value="Transthyretin"/>
    <property type="match status" value="1"/>
</dbReference>
<evidence type="ECO:0000256" key="2">
    <source>
        <dbReference type="ARBA" id="ARBA00002704"/>
    </source>
</evidence>
<evidence type="ECO:0000259" key="8">
    <source>
        <dbReference type="Pfam" id="PF00576"/>
    </source>
</evidence>
<dbReference type="SUPFAM" id="SSF49472">
    <property type="entry name" value="Transthyretin (synonym: prealbumin)"/>
    <property type="match status" value="1"/>
</dbReference>
<comment type="function">
    <text evidence="2">Catalyzes the hydrolysis of 5-hydroxyisourate (HIU) to 2-oxo-4-hydroxy-4-carboxy-5-ureidoimidazoline (OHCU).</text>
</comment>
<comment type="similarity">
    <text evidence="3 7">Belongs to the transthyretin family. 5-hydroxyisourate hydrolase subfamily.</text>
</comment>
<dbReference type="InterPro" id="IPR023418">
    <property type="entry name" value="Thyroxine_BS"/>
</dbReference>
<protein>
    <recommendedName>
        <fullName evidence="7">5-hydroxyisourate hydrolase</fullName>
        <shortName evidence="7">HIU hydrolase</shortName>
        <shortName evidence="7">HIUHase</shortName>
        <ecNumber evidence="7">3.5.2.17</ecNumber>
    </recommendedName>
</protein>
<dbReference type="InterPro" id="IPR014306">
    <property type="entry name" value="Hydroxyisourate_hydrolase"/>
</dbReference>
<dbReference type="InterPro" id="IPR023416">
    <property type="entry name" value="Transthyretin/HIU_hydrolase_d"/>
</dbReference>
<dbReference type="NCBIfam" id="TIGR02962">
    <property type="entry name" value="hdxy_isourate"/>
    <property type="match status" value="1"/>
</dbReference>
<dbReference type="EC" id="3.5.2.17" evidence="7"/>
<dbReference type="PROSITE" id="PS00768">
    <property type="entry name" value="TRANSTHYRETIN_1"/>
    <property type="match status" value="1"/>
</dbReference>
<dbReference type="InterPro" id="IPR023419">
    <property type="entry name" value="Transthyretin_CS"/>
</dbReference>
<dbReference type="Gene3D" id="2.60.40.180">
    <property type="entry name" value="Transthyretin/hydroxyisourate hydrolase domain"/>
    <property type="match status" value="1"/>
</dbReference>
<dbReference type="PANTHER" id="PTHR10395:SF7">
    <property type="entry name" value="5-HYDROXYISOURATE HYDROLASE"/>
    <property type="match status" value="1"/>
</dbReference>
<dbReference type="GO" id="GO:0033971">
    <property type="term" value="F:hydroxyisourate hydrolase activity"/>
    <property type="evidence" value="ECO:0007669"/>
    <property type="project" value="UniProtKB-EC"/>
</dbReference>
<dbReference type="CDD" id="cd05822">
    <property type="entry name" value="TLP_HIUase"/>
    <property type="match status" value="1"/>
</dbReference>
<dbReference type="EMBL" id="JAUFRC010000001">
    <property type="protein sequence ID" value="MDN3711409.1"/>
    <property type="molecule type" value="Genomic_DNA"/>
</dbReference>
<dbReference type="InterPro" id="IPR036817">
    <property type="entry name" value="Transthyretin/HIU_hydrolase_sf"/>
</dbReference>
<keyword evidence="6 7" id="KW-0378">Hydrolase</keyword>
<keyword evidence="5 7" id="KW-0659">Purine metabolism</keyword>
<evidence type="ECO:0000313" key="9">
    <source>
        <dbReference type="EMBL" id="MDN3711409.1"/>
    </source>
</evidence>
<evidence type="ECO:0000313" key="10">
    <source>
        <dbReference type="Proteomes" id="UP001243846"/>
    </source>
</evidence>
<sequence length="117" mass="12984">MSGYLTTHVLDTASGQPAQGMRIELYRLNGDSRALIAETVTNSDGRTDSHILPKESFQTGEYELVFHVGDYLDAQGNKGESPRFLNVVPLRFGMAAEDHYHVPLLVSPYSYSTYRGS</sequence>
<comment type="caution">
    <text evidence="9">The sequence shown here is derived from an EMBL/GenBank/DDBJ whole genome shotgun (WGS) entry which is preliminary data.</text>
</comment>
<evidence type="ECO:0000256" key="1">
    <source>
        <dbReference type="ARBA" id="ARBA00001043"/>
    </source>
</evidence>
<dbReference type="RefSeq" id="WP_377686953.1">
    <property type="nucleotide sequence ID" value="NZ_JBHMDZ010000039.1"/>
</dbReference>
<organism evidence="9 10">
    <name type="scientific">Paracoccus cavernae</name>
    <dbReference type="NCBI Taxonomy" id="1571207"/>
    <lineage>
        <taxon>Bacteria</taxon>
        <taxon>Pseudomonadati</taxon>
        <taxon>Pseudomonadota</taxon>
        <taxon>Alphaproteobacteria</taxon>
        <taxon>Rhodobacterales</taxon>
        <taxon>Paracoccaceae</taxon>
        <taxon>Paracoccus</taxon>
    </lineage>
</organism>
<gene>
    <name evidence="9" type="primary">uraH</name>
    <name evidence="9" type="ORF">QWZ10_05540</name>
</gene>
<evidence type="ECO:0000256" key="5">
    <source>
        <dbReference type="ARBA" id="ARBA00022631"/>
    </source>
</evidence>
<name>A0ABT8D3P7_9RHOB</name>
<comment type="catalytic activity">
    <reaction evidence="1 7">
        <text>5-hydroxyisourate + H2O = 5-hydroxy-2-oxo-4-ureido-2,5-dihydro-1H-imidazole-5-carboxylate + H(+)</text>
        <dbReference type="Rhea" id="RHEA:23736"/>
        <dbReference type="ChEBI" id="CHEBI:15377"/>
        <dbReference type="ChEBI" id="CHEBI:15378"/>
        <dbReference type="ChEBI" id="CHEBI:18072"/>
        <dbReference type="ChEBI" id="CHEBI:58639"/>
        <dbReference type="EC" id="3.5.2.17"/>
    </reaction>
</comment>
<keyword evidence="10" id="KW-1185">Reference proteome</keyword>
<dbReference type="Proteomes" id="UP001243846">
    <property type="component" value="Unassembled WGS sequence"/>
</dbReference>
<evidence type="ECO:0000256" key="4">
    <source>
        <dbReference type="ARBA" id="ARBA00011881"/>
    </source>
</evidence>
<feature type="domain" description="Transthyretin/hydroxyisourate hydrolase" evidence="8">
    <location>
        <begin position="5"/>
        <end position="116"/>
    </location>
</feature>
<comment type="subunit">
    <text evidence="4 7">Homotetramer.</text>
</comment>
<dbReference type="PROSITE" id="PS00769">
    <property type="entry name" value="TRANSTHYRETIN_2"/>
    <property type="match status" value="1"/>
</dbReference>
<evidence type="ECO:0000256" key="3">
    <source>
        <dbReference type="ARBA" id="ARBA00009850"/>
    </source>
</evidence>
<reference evidence="10" key="1">
    <citation type="journal article" date="2019" name="Int. J. Syst. Evol. Microbiol.">
        <title>The Global Catalogue of Microorganisms (GCM) 10K type strain sequencing project: providing services to taxonomists for standard genome sequencing and annotation.</title>
        <authorList>
            <consortium name="The Broad Institute Genomics Platform"/>
            <consortium name="The Broad Institute Genome Sequencing Center for Infectious Disease"/>
            <person name="Wu L."/>
            <person name="Ma J."/>
        </authorList>
    </citation>
    <scope>NUCLEOTIDE SEQUENCE [LARGE SCALE GENOMIC DNA]</scope>
    <source>
        <strain evidence="10">CECT 8482</strain>
    </source>
</reference>
<accession>A0ABT8D3P7</accession>
<evidence type="ECO:0000256" key="6">
    <source>
        <dbReference type="ARBA" id="ARBA00022801"/>
    </source>
</evidence>
<dbReference type="PANTHER" id="PTHR10395">
    <property type="entry name" value="URICASE AND TRANSTHYRETIN-RELATED"/>
    <property type="match status" value="1"/>
</dbReference>
<evidence type="ECO:0000256" key="7">
    <source>
        <dbReference type="RuleBase" id="RU361270"/>
    </source>
</evidence>